<protein>
    <submittedName>
        <fullName evidence="1">Uncharacterized protein</fullName>
    </submittedName>
</protein>
<dbReference type="Proteomes" id="UP000192140">
    <property type="component" value="Unassembled WGS sequence"/>
</dbReference>
<evidence type="ECO:0000313" key="2">
    <source>
        <dbReference type="Proteomes" id="UP000192140"/>
    </source>
</evidence>
<name>A0A1S7TKH9_9HYPH</name>
<keyword evidence="2" id="KW-1185">Reference proteome</keyword>
<evidence type="ECO:0000313" key="1">
    <source>
        <dbReference type="EMBL" id="CVI54766.1"/>
    </source>
</evidence>
<sequence>MRRVTHPTTPPTTATWLLPARGRSAAHPIDSAEARAASPARAVADKIKFTLNSTDLNLLPGQPFEGVPTGKTRCSGIWKSLSRSDLI</sequence>
<organism evidence="1 2">
    <name type="scientific">Agrobacterium deltaense NCPPB 1641</name>
    <dbReference type="NCBI Taxonomy" id="1183425"/>
    <lineage>
        <taxon>Bacteria</taxon>
        <taxon>Pseudomonadati</taxon>
        <taxon>Pseudomonadota</taxon>
        <taxon>Alphaproteobacteria</taxon>
        <taxon>Hyphomicrobiales</taxon>
        <taxon>Rhizobiaceae</taxon>
        <taxon>Rhizobium/Agrobacterium group</taxon>
        <taxon>Agrobacterium</taxon>
    </lineage>
</organism>
<comment type="caution">
    <text evidence="1">The sequence shown here is derived from an EMBL/GenBank/DDBJ whole genome shotgun (WGS) entry which is preliminary data.</text>
</comment>
<accession>A0A1S7TKH9</accession>
<dbReference type="EMBL" id="FCNP01000004">
    <property type="protein sequence ID" value="CVI54766.1"/>
    <property type="molecule type" value="Genomic_DNA"/>
</dbReference>
<proteinExistence type="predicted"/>
<dbReference type="AlphaFoldDB" id="A0A1S7TKH9"/>
<reference evidence="1" key="1">
    <citation type="submission" date="2016-01" db="EMBL/GenBank/DDBJ databases">
        <authorList>
            <person name="Regsiter A."/>
            <person name="william w."/>
        </authorList>
    </citation>
    <scope>NUCLEOTIDE SEQUENCE</scope>
    <source>
        <strain evidence="1">NCPPB 1641</strain>
    </source>
</reference>
<gene>
    <name evidence="1" type="ORF">AGR7A_Cc120280</name>
</gene>